<protein>
    <submittedName>
        <fullName evidence="1">Uncharacterized protein</fullName>
    </submittedName>
</protein>
<accession>A0ABU8QCQ0</accession>
<comment type="caution">
    <text evidence="1">The sequence shown here is derived from an EMBL/GenBank/DDBJ whole genome shotgun (WGS) entry which is preliminary data.</text>
</comment>
<dbReference type="Proteomes" id="UP001368270">
    <property type="component" value="Unassembled WGS sequence"/>
</dbReference>
<dbReference type="RefSeq" id="WP_339402215.1">
    <property type="nucleotide sequence ID" value="NZ_JBBGAZ010000001.1"/>
</dbReference>
<reference evidence="1 2" key="1">
    <citation type="submission" date="2024-03" db="EMBL/GenBank/DDBJ databases">
        <title>Cognatishimia coralii sp. nov., a marine bacterium isolated from coral surrounding seawater.</title>
        <authorList>
            <person name="Liu X."/>
            <person name="Liu S."/>
            <person name="Sun H."/>
            <person name="Zhang Y."/>
        </authorList>
    </citation>
    <scope>NUCLEOTIDE SEQUENCE [LARGE SCALE GENOMIC DNA]</scope>
    <source>
        <strain evidence="1 2">D5M38</strain>
    </source>
</reference>
<dbReference type="EMBL" id="JBBGAZ010000001">
    <property type="protein sequence ID" value="MEJ5217185.1"/>
    <property type="molecule type" value="Genomic_DNA"/>
</dbReference>
<evidence type="ECO:0000313" key="1">
    <source>
        <dbReference type="EMBL" id="MEJ5217185.1"/>
    </source>
</evidence>
<gene>
    <name evidence="1" type="ORF">WG622_02955</name>
</gene>
<keyword evidence="2" id="KW-1185">Reference proteome</keyword>
<name>A0ABU8QCQ0_9RHOB</name>
<sequence>MRCASPFAVLRFNLAYPHRTTGKAKRPAAMLTAKTFKTKTSTKKLDSAAMSASDSITLVHGCDRSAPCPGGAMFCKINTKPCIHLLSHHEIAAEILYEALSASIKIDQLLQKKVKL</sequence>
<organism evidence="1 2">
    <name type="scientific">Cognatishimia coralii</name>
    <dbReference type="NCBI Taxonomy" id="3083254"/>
    <lineage>
        <taxon>Bacteria</taxon>
        <taxon>Pseudomonadati</taxon>
        <taxon>Pseudomonadota</taxon>
        <taxon>Alphaproteobacteria</taxon>
        <taxon>Rhodobacterales</taxon>
        <taxon>Paracoccaceae</taxon>
        <taxon>Cognatishimia</taxon>
    </lineage>
</organism>
<proteinExistence type="predicted"/>
<evidence type="ECO:0000313" key="2">
    <source>
        <dbReference type="Proteomes" id="UP001368270"/>
    </source>
</evidence>